<evidence type="ECO:0000256" key="1">
    <source>
        <dbReference type="ARBA" id="ARBA00023125"/>
    </source>
</evidence>
<proteinExistence type="predicted"/>
<keyword evidence="1" id="KW-0238">DNA-binding</keyword>
<dbReference type="Gene3D" id="1.10.260.40">
    <property type="entry name" value="lambda repressor-like DNA-binding domains"/>
    <property type="match status" value="1"/>
</dbReference>
<reference evidence="3 4" key="1">
    <citation type="journal article" date="2015" name="G3 (Bethesda)">
        <title>Insights into Ongoing Evolution of the Hexachlorocyclohexane Catabolic Pathway from Comparative Genomics of Ten Sphingomonadaceae Strains.</title>
        <authorList>
            <person name="Pearce S.L."/>
            <person name="Oakeshott J.G."/>
            <person name="Pandey G."/>
        </authorList>
    </citation>
    <scope>NUCLEOTIDE SEQUENCE [LARGE SCALE GENOMIC DNA]</scope>
    <source>
        <strain evidence="3 4">LL02</strain>
    </source>
</reference>
<evidence type="ECO:0000313" key="4">
    <source>
        <dbReference type="Proteomes" id="UP000052268"/>
    </source>
</evidence>
<accession>A0A0J7XNM8</accession>
<dbReference type="Proteomes" id="UP000052268">
    <property type="component" value="Unassembled WGS sequence"/>
</dbReference>
<dbReference type="EMBL" id="JACU01000007">
    <property type="protein sequence ID" value="KMS53531.1"/>
    <property type="molecule type" value="Genomic_DNA"/>
</dbReference>
<organism evidence="3 4">
    <name type="scientific">Novosphingobium barchaimii LL02</name>
    <dbReference type="NCBI Taxonomy" id="1114963"/>
    <lineage>
        <taxon>Bacteria</taxon>
        <taxon>Pseudomonadati</taxon>
        <taxon>Pseudomonadota</taxon>
        <taxon>Alphaproteobacteria</taxon>
        <taxon>Sphingomonadales</taxon>
        <taxon>Sphingomonadaceae</taxon>
        <taxon>Novosphingobium</taxon>
    </lineage>
</organism>
<dbReference type="PROSITE" id="PS50943">
    <property type="entry name" value="HTH_CROC1"/>
    <property type="match status" value="1"/>
</dbReference>
<sequence length="165" mass="17644">MEGGGVRPHAQAVPETFGTRLRRLRNERGFSLEQLATAAGEHAARSIHFTTVGKIERGQRNPSGRILLGLASGLGLTVEELTRMGTGEASPQHRVKAVLHLSADNWADMQWALQCLQAEIAFKGRLDNSTVDAGDAYGWTVTVGGDQAIENRAQEGQDNGSPNAG</sequence>
<dbReference type="GO" id="GO:0005829">
    <property type="term" value="C:cytosol"/>
    <property type="evidence" value="ECO:0007669"/>
    <property type="project" value="TreeGrafter"/>
</dbReference>
<name>A0A0J7XNM8_9SPHN</name>
<dbReference type="GO" id="GO:0003700">
    <property type="term" value="F:DNA-binding transcription factor activity"/>
    <property type="evidence" value="ECO:0007669"/>
    <property type="project" value="TreeGrafter"/>
</dbReference>
<dbReference type="InterPro" id="IPR050807">
    <property type="entry name" value="TransReg_Diox_bact_type"/>
</dbReference>
<dbReference type="SMART" id="SM00530">
    <property type="entry name" value="HTH_XRE"/>
    <property type="match status" value="1"/>
</dbReference>
<dbReference type="GO" id="GO:0003677">
    <property type="term" value="F:DNA binding"/>
    <property type="evidence" value="ECO:0007669"/>
    <property type="project" value="UniProtKB-KW"/>
</dbReference>
<dbReference type="SUPFAM" id="SSF47413">
    <property type="entry name" value="lambda repressor-like DNA-binding domains"/>
    <property type="match status" value="1"/>
</dbReference>
<dbReference type="InterPro" id="IPR001387">
    <property type="entry name" value="Cro/C1-type_HTH"/>
</dbReference>
<keyword evidence="4" id="KW-1185">Reference proteome</keyword>
<evidence type="ECO:0000259" key="2">
    <source>
        <dbReference type="PROSITE" id="PS50943"/>
    </source>
</evidence>
<dbReference type="Pfam" id="PF01381">
    <property type="entry name" value="HTH_3"/>
    <property type="match status" value="1"/>
</dbReference>
<feature type="domain" description="HTH cro/C1-type" evidence="2">
    <location>
        <begin position="21"/>
        <end position="81"/>
    </location>
</feature>
<dbReference type="InterPro" id="IPR010982">
    <property type="entry name" value="Lambda_DNA-bd_dom_sf"/>
</dbReference>
<dbReference type="PANTHER" id="PTHR46797:SF1">
    <property type="entry name" value="METHYLPHOSPHONATE SYNTHASE"/>
    <property type="match status" value="1"/>
</dbReference>
<gene>
    <name evidence="3" type="ORF">V474_22835</name>
</gene>
<comment type="caution">
    <text evidence="3">The sequence shown here is derived from an EMBL/GenBank/DDBJ whole genome shotgun (WGS) entry which is preliminary data.</text>
</comment>
<dbReference type="PANTHER" id="PTHR46797">
    <property type="entry name" value="HTH-TYPE TRANSCRIPTIONAL REGULATOR"/>
    <property type="match status" value="1"/>
</dbReference>
<dbReference type="PATRIC" id="fig|1114963.3.peg.3406"/>
<dbReference type="CDD" id="cd00093">
    <property type="entry name" value="HTH_XRE"/>
    <property type="match status" value="1"/>
</dbReference>
<dbReference type="AlphaFoldDB" id="A0A0J7XNM8"/>
<evidence type="ECO:0000313" key="3">
    <source>
        <dbReference type="EMBL" id="KMS53531.1"/>
    </source>
</evidence>
<protein>
    <submittedName>
        <fullName evidence="3">XRE family transcriptional regulator</fullName>
    </submittedName>
</protein>